<name>A0A834WBK2_9FABA</name>
<accession>A0A834WBK2</accession>
<sequence>MGSLSRCSSCSSDSTDKWKVSKKEGSWRSASSTSSASPFMKKKSRCGFTSKCARLVNQQRARFYIMRRLFTVNGQREDFALATKNLLLMRFVGNQTNITPNLRLSWNINDWNLAWRAKSRANTTKSKAGKRVPSLV</sequence>
<comment type="caution">
    <text evidence="2">The sequence shown here is derived from an EMBL/GenBank/DDBJ whole genome shotgun (WGS) entry which is preliminary data.</text>
</comment>
<evidence type="ECO:0000313" key="2">
    <source>
        <dbReference type="EMBL" id="KAF7816427.1"/>
    </source>
</evidence>
<organism evidence="2 3">
    <name type="scientific">Senna tora</name>
    <dbReference type="NCBI Taxonomy" id="362788"/>
    <lineage>
        <taxon>Eukaryota</taxon>
        <taxon>Viridiplantae</taxon>
        <taxon>Streptophyta</taxon>
        <taxon>Embryophyta</taxon>
        <taxon>Tracheophyta</taxon>
        <taxon>Spermatophyta</taxon>
        <taxon>Magnoliopsida</taxon>
        <taxon>eudicotyledons</taxon>
        <taxon>Gunneridae</taxon>
        <taxon>Pentapetalae</taxon>
        <taxon>rosids</taxon>
        <taxon>fabids</taxon>
        <taxon>Fabales</taxon>
        <taxon>Fabaceae</taxon>
        <taxon>Caesalpinioideae</taxon>
        <taxon>Cassia clade</taxon>
        <taxon>Senna</taxon>
    </lineage>
</organism>
<dbReference type="AlphaFoldDB" id="A0A834WBK2"/>
<proteinExistence type="predicted"/>
<evidence type="ECO:0000313" key="3">
    <source>
        <dbReference type="Proteomes" id="UP000634136"/>
    </source>
</evidence>
<keyword evidence="3" id="KW-1185">Reference proteome</keyword>
<feature type="compositionally biased region" description="Basic and acidic residues" evidence="1">
    <location>
        <begin position="14"/>
        <end position="26"/>
    </location>
</feature>
<protein>
    <submittedName>
        <fullName evidence="2">Uncharacterized protein</fullName>
    </submittedName>
</protein>
<reference evidence="2" key="1">
    <citation type="submission" date="2020-09" db="EMBL/GenBank/DDBJ databases">
        <title>Genome-Enabled Discovery of Anthraquinone Biosynthesis in Senna tora.</title>
        <authorList>
            <person name="Kang S.-H."/>
            <person name="Pandey R.P."/>
            <person name="Lee C.-M."/>
            <person name="Sim J.-S."/>
            <person name="Jeong J.-T."/>
            <person name="Choi B.-S."/>
            <person name="Jung M."/>
            <person name="Ginzburg D."/>
            <person name="Zhao K."/>
            <person name="Won S.Y."/>
            <person name="Oh T.-J."/>
            <person name="Yu Y."/>
            <person name="Kim N.-H."/>
            <person name="Lee O.R."/>
            <person name="Lee T.-H."/>
            <person name="Bashyal P."/>
            <person name="Kim T.-S."/>
            <person name="Lee W.-H."/>
            <person name="Kawkins C."/>
            <person name="Kim C.-K."/>
            <person name="Kim J.S."/>
            <person name="Ahn B.O."/>
            <person name="Rhee S.Y."/>
            <person name="Sohng J.K."/>
        </authorList>
    </citation>
    <scope>NUCLEOTIDE SEQUENCE</scope>
    <source>
        <tissue evidence="2">Leaf</tissue>
    </source>
</reference>
<dbReference type="EMBL" id="JAAIUW010000009">
    <property type="protein sequence ID" value="KAF7816427.1"/>
    <property type="molecule type" value="Genomic_DNA"/>
</dbReference>
<feature type="compositionally biased region" description="Low complexity" evidence="1">
    <location>
        <begin position="1"/>
        <end position="13"/>
    </location>
</feature>
<feature type="region of interest" description="Disordered" evidence="1">
    <location>
        <begin position="1"/>
        <end position="43"/>
    </location>
</feature>
<evidence type="ECO:0000256" key="1">
    <source>
        <dbReference type="SAM" id="MobiDB-lite"/>
    </source>
</evidence>
<gene>
    <name evidence="2" type="ORF">G2W53_030396</name>
</gene>
<dbReference type="Proteomes" id="UP000634136">
    <property type="component" value="Unassembled WGS sequence"/>
</dbReference>